<evidence type="ECO:0000313" key="4">
    <source>
        <dbReference type="Proteomes" id="UP000887577"/>
    </source>
</evidence>
<evidence type="ECO:0000313" key="5">
    <source>
        <dbReference type="WBParaSite" id="PSU_v2.g11800.t1"/>
    </source>
</evidence>
<proteinExistence type="predicted"/>
<keyword evidence="2" id="KW-0067">ATP-binding</keyword>
<dbReference type="GO" id="GO:0046872">
    <property type="term" value="F:metal ion binding"/>
    <property type="evidence" value="ECO:0007669"/>
    <property type="project" value="InterPro"/>
</dbReference>
<keyword evidence="1" id="KW-0436">Ligase</keyword>
<dbReference type="WBParaSite" id="PSU_v2.g11800.t1">
    <property type="protein sequence ID" value="PSU_v2.g11800.t1"/>
    <property type="gene ID" value="PSU_v2.g11800"/>
</dbReference>
<evidence type="ECO:0000256" key="2">
    <source>
        <dbReference type="PROSITE-ProRule" id="PRU00409"/>
    </source>
</evidence>
<keyword evidence="2" id="KW-0547">Nucleotide-binding</keyword>
<dbReference type="GO" id="GO:0005524">
    <property type="term" value="F:ATP binding"/>
    <property type="evidence" value="ECO:0007669"/>
    <property type="project" value="UniProtKB-UniRule"/>
</dbReference>
<reference evidence="5" key="1">
    <citation type="submission" date="2022-11" db="UniProtKB">
        <authorList>
            <consortium name="WormBaseParasite"/>
        </authorList>
    </citation>
    <scope>IDENTIFICATION</scope>
</reference>
<protein>
    <submittedName>
        <fullName evidence="5">ATP-grasp domain-containing protein</fullName>
    </submittedName>
</protein>
<dbReference type="PROSITE" id="PS50975">
    <property type="entry name" value="ATP_GRASP"/>
    <property type="match status" value="1"/>
</dbReference>
<feature type="domain" description="ATP-grasp" evidence="3">
    <location>
        <begin position="26"/>
        <end position="107"/>
    </location>
</feature>
<dbReference type="Gene3D" id="3.30.470.20">
    <property type="entry name" value="ATP-grasp fold, B domain"/>
    <property type="match status" value="1"/>
</dbReference>
<keyword evidence="4" id="KW-1185">Reference proteome</keyword>
<dbReference type="InterPro" id="IPR011761">
    <property type="entry name" value="ATP-grasp"/>
</dbReference>
<evidence type="ECO:0000259" key="3">
    <source>
        <dbReference type="PROSITE" id="PS50975"/>
    </source>
</evidence>
<dbReference type="InterPro" id="IPR011095">
    <property type="entry name" value="Dala_Dala_lig_C"/>
</dbReference>
<sequence>MESVITDRPVLDHEAKVNGLASYFFPARLTEEELQKVMKLGEIVHHALDIGCISRPGFIYKKEEGLDGFYLLEINTNPGLVPGFSFYSQILDNAGISYSQLIEGMIKHALKKAETSLP</sequence>
<dbReference type="Proteomes" id="UP000887577">
    <property type="component" value="Unplaced"/>
</dbReference>
<name>A0A914XX64_9BILA</name>
<dbReference type="SUPFAM" id="SSF56059">
    <property type="entry name" value="Glutathione synthetase ATP-binding domain-like"/>
    <property type="match status" value="1"/>
</dbReference>
<organism evidence="4 5">
    <name type="scientific">Panagrolaimus superbus</name>
    <dbReference type="NCBI Taxonomy" id="310955"/>
    <lineage>
        <taxon>Eukaryota</taxon>
        <taxon>Metazoa</taxon>
        <taxon>Ecdysozoa</taxon>
        <taxon>Nematoda</taxon>
        <taxon>Chromadorea</taxon>
        <taxon>Rhabditida</taxon>
        <taxon>Tylenchina</taxon>
        <taxon>Panagrolaimomorpha</taxon>
        <taxon>Panagrolaimoidea</taxon>
        <taxon>Panagrolaimidae</taxon>
        <taxon>Panagrolaimus</taxon>
    </lineage>
</organism>
<evidence type="ECO:0000256" key="1">
    <source>
        <dbReference type="ARBA" id="ARBA00022598"/>
    </source>
</evidence>
<accession>A0A914XX64</accession>
<dbReference type="AlphaFoldDB" id="A0A914XX64"/>
<dbReference type="Pfam" id="PF07478">
    <property type="entry name" value="Dala_Dala_lig_C"/>
    <property type="match status" value="1"/>
</dbReference>
<dbReference type="GO" id="GO:0008716">
    <property type="term" value="F:D-alanine-D-alanine ligase activity"/>
    <property type="evidence" value="ECO:0007669"/>
    <property type="project" value="InterPro"/>
</dbReference>